<proteinExistence type="predicted"/>
<dbReference type="EMBL" id="JBEZLS010000006">
    <property type="protein sequence ID" value="MEU9351463.1"/>
    <property type="molecule type" value="Genomic_DNA"/>
</dbReference>
<accession>A0ABV3E2S6</accession>
<reference evidence="1 2" key="1">
    <citation type="submission" date="2024-06" db="EMBL/GenBank/DDBJ databases">
        <title>The Natural Products Discovery Center: Release of the First 8490 Sequenced Strains for Exploring Actinobacteria Biosynthetic Diversity.</title>
        <authorList>
            <person name="Kalkreuter E."/>
            <person name="Kautsar S.A."/>
            <person name="Yang D."/>
            <person name="Bader C.D."/>
            <person name="Teijaro C.N."/>
            <person name="Fluegel L."/>
            <person name="Davis C.M."/>
            <person name="Simpson J.R."/>
            <person name="Lauterbach L."/>
            <person name="Steele A.D."/>
            <person name="Gui C."/>
            <person name="Meng S."/>
            <person name="Li G."/>
            <person name="Viehrig K."/>
            <person name="Ye F."/>
            <person name="Su P."/>
            <person name="Kiefer A.F."/>
            <person name="Nichols A."/>
            <person name="Cepeda A.J."/>
            <person name="Yan W."/>
            <person name="Fan B."/>
            <person name="Jiang Y."/>
            <person name="Adhikari A."/>
            <person name="Zheng C.-J."/>
            <person name="Schuster L."/>
            <person name="Cowan T.M."/>
            <person name="Smanski M.J."/>
            <person name="Chevrette M.G."/>
            <person name="De Carvalho L.P.S."/>
            <person name="Shen B."/>
        </authorList>
    </citation>
    <scope>NUCLEOTIDE SEQUENCE [LARGE SCALE GENOMIC DNA]</scope>
    <source>
        <strain evidence="1 2">NPDC048274</strain>
    </source>
</reference>
<protein>
    <submittedName>
        <fullName evidence="1">Uncharacterized protein</fullName>
    </submittedName>
</protein>
<evidence type="ECO:0000313" key="2">
    <source>
        <dbReference type="Proteomes" id="UP001551582"/>
    </source>
</evidence>
<comment type="caution">
    <text evidence="1">The sequence shown here is derived from an EMBL/GenBank/DDBJ whole genome shotgun (WGS) entry which is preliminary data.</text>
</comment>
<evidence type="ECO:0000313" key="1">
    <source>
        <dbReference type="EMBL" id="MEU9351463.1"/>
    </source>
</evidence>
<organism evidence="1 2">
    <name type="scientific">Streptomyces griseoloalbus</name>
    <dbReference type="NCBI Taxonomy" id="67303"/>
    <lineage>
        <taxon>Bacteria</taxon>
        <taxon>Bacillati</taxon>
        <taxon>Actinomycetota</taxon>
        <taxon>Actinomycetes</taxon>
        <taxon>Kitasatosporales</taxon>
        <taxon>Streptomycetaceae</taxon>
        <taxon>Streptomyces</taxon>
    </lineage>
</organism>
<keyword evidence="2" id="KW-1185">Reference proteome</keyword>
<name>A0ABV3E2S6_9ACTN</name>
<dbReference type="Proteomes" id="UP001551582">
    <property type="component" value="Unassembled WGS sequence"/>
</dbReference>
<dbReference type="RefSeq" id="WP_359978253.1">
    <property type="nucleotide sequence ID" value="NZ_JBEZLS010000006.1"/>
</dbReference>
<sequence length="84" mass="9441">MWTNTQFTGSLPPGATQRWFSSDWPTSWHVVWYMVPTSPGAGEPQIDWDVAVECASADRATYWITVKNLTQGAVTFEGRYAVLN</sequence>
<gene>
    <name evidence="1" type="ORF">AB0D65_10700</name>
</gene>